<evidence type="ECO:0000256" key="10">
    <source>
        <dbReference type="ARBA" id="ARBA00022777"/>
    </source>
</evidence>
<keyword evidence="9 16" id="KW-0547">Nucleotide-binding</keyword>
<dbReference type="UniPathway" id="UPA00241">
    <property type="reaction ID" value="UER00352"/>
</dbReference>
<comment type="subcellular location">
    <subcellularLocation>
        <location evidence="3 16">Cytoplasm</location>
    </subcellularLocation>
</comment>
<evidence type="ECO:0000256" key="16">
    <source>
        <dbReference type="HAMAP-Rule" id="MF_01274"/>
    </source>
</evidence>
<keyword evidence="18" id="KW-1185">Reference proteome</keyword>
<dbReference type="PANTHER" id="PTHR34265">
    <property type="entry name" value="TYPE III PANTOTHENATE KINASE"/>
    <property type="match status" value="1"/>
</dbReference>
<dbReference type="Gene3D" id="3.30.420.40">
    <property type="match status" value="2"/>
</dbReference>
<dbReference type="GO" id="GO:0004594">
    <property type="term" value="F:pantothenate kinase activity"/>
    <property type="evidence" value="ECO:0007669"/>
    <property type="project" value="UniProtKB-UniRule"/>
</dbReference>
<dbReference type="InterPro" id="IPR004619">
    <property type="entry name" value="Type_III_PanK"/>
</dbReference>
<feature type="binding site" evidence="16">
    <location>
        <begin position="94"/>
        <end position="97"/>
    </location>
    <ligand>
        <name>substrate</name>
    </ligand>
</feature>
<evidence type="ECO:0000256" key="13">
    <source>
        <dbReference type="ARBA" id="ARBA00022993"/>
    </source>
</evidence>
<dbReference type="GO" id="GO:0015937">
    <property type="term" value="P:coenzyme A biosynthetic process"/>
    <property type="evidence" value="ECO:0007669"/>
    <property type="project" value="UniProtKB-UniRule"/>
</dbReference>
<accession>A0A0D0J2H9</accession>
<proteinExistence type="inferred from homology"/>
<keyword evidence="10 16" id="KW-0418">Kinase</keyword>
<evidence type="ECO:0000256" key="3">
    <source>
        <dbReference type="ARBA" id="ARBA00004496"/>
    </source>
</evidence>
<keyword evidence="12 16" id="KW-0630">Potassium</keyword>
<evidence type="ECO:0000256" key="1">
    <source>
        <dbReference type="ARBA" id="ARBA00001206"/>
    </source>
</evidence>
<keyword evidence="13 16" id="KW-0173">Coenzyme A biosynthesis</keyword>
<comment type="cofactor">
    <cofactor evidence="2">
        <name>K(+)</name>
        <dbReference type="ChEBI" id="CHEBI:29103"/>
    </cofactor>
</comment>
<reference evidence="17 18" key="1">
    <citation type="submission" date="2015-01" db="EMBL/GenBank/DDBJ databases">
        <title>Comparative genomics of non-oral Prevotella species.</title>
        <authorList>
            <person name="Accetto T."/>
            <person name="Nograsek B."/>
            <person name="Avgustin G."/>
        </authorList>
    </citation>
    <scope>NUCLEOTIDE SEQUENCE [LARGE SCALE GENOMIC DNA]</scope>
    <source>
        <strain evidence="17 18">P5-119</strain>
    </source>
</reference>
<dbReference type="GeneID" id="93483624"/>
<evidence type="ECO:0000256" key="15">
    <source>
        <dbReference type="ARBA" id="ARBA00040883"/>
    </source>
</evidence>
<feature type="binding site" evidence="16">
    <location>
        <position position="120"/>
    </location>
    <ligand>
        <name>ATP</name>
        <dbReference type="ChEBI" id="CHEBI:30616"/>
    </ligand>
</feature>
<feature type="active site" description="Proton acceptor" evidence="16">
    <location>
        <position position="96"/>
    </location>
</feature>
<dbReference type="GO" id="GO:0046872">
    <property type="term" value="F:metal ion binding"/>
    <property type="evidence" value="ECO:0007669"/>
    <property type="project" value="UniProtKB-KW"/>
</dbReference>
<keyword evidence="16" id="KW-0479">Metal-binding</keyword>
<comment type="pathway">
    <text evidence="4 16">Cofactor biosynthesis; coenzyme A biosynthesis; CoA from (R)-pantothenate: step 1/5.</text>
</comment>
<dbReference type="EMBL" id="JXQK01000018">
    <property type="protein sequence ID" value="KIP64701.1"/>
    <property type="molecule type" value="Genomic_DNA"/>
</dbReference>
<name>A0A0D0J2H9_9BACT</name>
<evidence type="ECO:0000256" key="14">
    <source>
        <dbReference type="ARBA" id="ARBA00038036"/>
    </source>
</evidence>
<dbReference type="GO" id="GO:0005737">
    <property type="term" value="C:cytoplasm"/>
    <property type="evidence" value="ECO:0007669"/>
    <property type="project" value="UniProtKB-SubCell"/>
</dbReference>
<dbReference type="Pfam" id="PF03309">
    <property type="entry name" value="Pan_kinase"/>
    <property type="match status" value="1"/>
</dbReference>
<evidence type="ECO:0000256" key="8">
    <source>
        <dbReference type="ARBA" id="ARBA00022679"/>
    </source>
</evidence>
<dbReference type="SUPFAM" id="SSF53067">
    <property type="entry name" value="Actin-like ATPase domain"/>
    <property type="match status" value="2"/>
</dbReference>
<dbReference type="EC" id="2.7.1.33" evidence="6 16"/>
<comment type="subunit">
    <text evidence="5 16">Homodimer.</text>
</comment>
<evidence type="ECO:0000256" key="11">
    <source>
        <dbReference type="ARBA" id="ARBA00022840"/>
    </source>
</evidence>
<keyword evidence="7 16" id="KW-0963">Cytoplasm</keyword>
<evidence type="ECO:0000256" key="6">
    <source>
        <dbReference type="ARBA" id="ARBA00012102"/>
    </source>
</evidence>
<dbReference type="NCBIfam" id="TIGR00671">
    <property type="entry name" value="baf"/>
    <property type="match status" value="1"/>
</dbReference>
<evidence type="ECO:0000256" key="2">
    <source>
        <dbReference type="ARBA" id="ARBA00001958"/>
    </source>
</evidence>
<feature type="binding site" evidence="16">
    <location>
        <position position="117"/>
    </location>
    <ligand>
        <name>K(+)</name>
        <dbReference type="ChEBI" id="CHEBI:29103"/>
    </ligand>
</feature>
<comment type="caution">
    <text evidence="17">The sequence shown here is derived from an EMBL/GenBank/DDBJ whole genome shotgun (WGS) entry which is preliminary data.</text>
</comment>
<comment type="similarity">
    <text evidence="14 16">Belongs to the type III pantothenate kinase family.</text>
</comment>
<evidence type="ECO:0000313" key="18">
    <source>
        <dbReference type="Proteomes" id="UP000032046"/>
    </source>
</evidence>
<evidence type="ECO:0000256" key="5">
    <source>
        <dbReference type="ARBA" id="ARBA00011738"/>
    </source>
</evidence>
<dbReference type="RefSeq" id="WP_042517610.1">
    <property type="nucleotide sequence ID" value="NZ_JALFDM010000110.1"/>
</dbReference>
<gene>
    <name evidence="16" type="primary">coaX</name>
    <name evidence="17" type="ORF">ST44_01470</name>
</gene>
<evidence type="ECO:0000256" key="9">
    <source>
        <dbReference type="ARBA" id="ARBA00022741"/>
    </source>
</evidence>
<dbReference type="GO" id="GO:0005524">
    <property type="term" value="F:ATP binding"/>
    <property type="evidence" value="ECO:0007669"/>
    <property type="project" value="UniProtKB-UniRule"/>
</dbReference>
<feature type="binding site" evidence="16">
    <location>
        <begin position="6"/>
        <end position="13"/>
    </location>
    <ligand>
        <name>ATP</name>
        <dbReference type="ChEBI" id="CHEBI:30616"/>
    </ligand>
</feature>
<evidence type="ECO:0000256" key="7">
    <source>
        <dbReference type="ARBA" id="ARBA00022490"/>
    </source>
</evidence>
<dbReference type="STRING" id="1602171.ST44_01470"/>
<comment type="cofactor">
    <cofactor evidence="16">
        <name>NH4(+)</name>
        <dbReference type="ChEBI" id="CHEBI:28938"/>
    </cofactor>
    <cofactor evidence="16">
        <name>K(+)</name>
        <dbReference type="ChEBI" id="CHEBI:29103"/>
    </cofactor>
    <text evidence="16">A monovalent cation. Ammonium or potassium.</text>
</comment>
<evidence type="ECO:0000313" key="17">
    <source>
        <dbReference type="EMBL" id="KIP64701.1"/>
    </source>
</evidence>
<dbReference type="PANTHER" id="PTHR34265:SF1">
    <property type="entry name" value="TYPE III PANTOTHENATE KINASE"/>
    <property type="match status" value="1"/>
</dbReference>
<dbReference type="AlphaFoldDB" id="A0A0D0J2H9"/>
<evidence type="ECO:0000256" key="4">
    <source>
        <dbReference type="ARBA" id="ARBA00005225"/>
    </source>
</evidence>
<dbReference type="Proteomes" id="UP000032046">
    <property type="component" value="Unassembled WGS sequence"/>
</dbReference>
<dbReference type="CDD" id="cd24015">
    <property type="entry name" value="ASKHA_NBD_PanK-III"/>
    <property type="match status" value="1"/>
</dbReference>
<organism evidence="17 18">
    <name type="scientific">Prevotella pectinovora</name>
    <dbReference type="NCBI Taxonomy" id="1602169"/>
    <lineage>
        <taxon>Bacteria</taxon>
        <taxon>Pseudomonadati</taxon>
        <taxon>Bacteroidota</taxon>
        <taxon>Bacteroidia</taxon>
        <taxon>Bacteroidales</taxon>
        <taxon>Prevotellaceae</taxon>
        <taxon>Prevotella</taxon>
    </lineage>
</organism>
<feature type="binding site" evidence="16">
    <location>
        <position position="172"/>
    </location>
    <ligand>
        <name>substrate</name>
    </ligand>
</feature>
<keyword evidence="11 16" id="KW-0067">ATP-binding</keyword>
<dbReference type="HAMAP" id="MF_01274">
    <property type="entry name" value="Pantothen_kinase_3"/>
    <property type="match status" value="1"/>
</dbReference>
<protein>
    <recommendedName>
        <fullName evidence="15 16">Type III pantothenate kinase</fullName>
        <ecNumber evidence="6 16">2.7.1.33</ecNumber>
    </recommendedName>
    <alternativeName>
        <fullName evidence="16">PanK-III</fullName>
    </alternativeName>
    <alternativeName>
        <fullName evidence="16">Pantothenic acid kinase</fullName>
    </alternativeName>
</protein>
<keyword evidence="8 16" id="KW-0808">Transferase</keyword>
<feature type="binding site" evidence="16">
    <location>
        <position position="87"/>
    </location>
    <ligand>
        <name>substrate</name>
    </ligand>
</feature>
<comment type="function">
    <text evidence="16">Catalyzes the phosphorylation of pantothenate (Pan), the first step in CoA biosynthesis.</text>
</comment>
<comment type="catalytic activity">
    <reaction evidence="1 16">
        <text>(R)-pantothenate + ATP = (R)-4'-phosphopantothenate + ADP + H(+)</text>
        <dbReference type="Rhea" id="RHEA:16373"/>
        <dbReference type="ChEBI" id="CHEBI:10986"/>
        <dbReference type="ChEBI" id="CHEBI:15378"/>
        <dbReference type="ChEBI" id="CHEBI:29032"/>
        <dbReference type="ChEBI" id="CHEBI:30616"/>
        <dbReference type="ChEBI" id="CHEBI:456216"/>
        <dbReference type="EC" id="2.7.1.33"/>
    </reaction>
</comment>
<evidence type="ECO:0000256" key="12">
    <source>
        <dbReference type="ARBA" id="ARBA00022958"/>
    </source>
</evidence>
<sequence length="245" mass="26961">MNLIVDIGNTCVKLVCFDDGEVIEEKRVDGNDVVALSRFCSKYPFSKGIVSSVSSVSDSFMEKLKGLPFRVLEFESGVTPVPVSIGYNTPLTLGTDRLAAVVGANDCSPGKDILVIDIGTCVTYDLISSSAEYLGGNISPGPTMRLKALHEYTSRLPLVERRGEAPLVGYSTETAIRSGVLHGIEYEINGYIHRFLTKYPHLFVYLTGGVQLDLHFSEKITIFADRFIVPKGLNRILEYNDEINK</sequence>
<dbReference type="InterPro" id="IPR043129">
    <property type="entry name" value="ATPase_NBD"/>
</dbReference>